<evidence type="ECO:0000256" key="1">
    <source>
        <dbReference type="ARBA" id="ARBA00023172"/>
    </source>
</evidence>
<dbReference type="InterPro" id="IPR013762">
    <property type="entry name" value="Integrase-like_cat_sf"/>
</dbReference>
<dbReference type="AlphaFoldDB" id="A0A917Q372"/>
<dbReference type="EMBL" id="BMNQ01000112">
    <property type="protein sequence ID" value="GGK09543.1"/>
    <property type="molecule type" value="Genomic_DNA"/>
</dbReference>
<dbReference type="PROSITE" id="PS51898">
    <property type="entry name" value="TYR_RECOMBINASE"/>
    <property type="match status" value="1"/>
</dbReference>
<dbReference type="InterPro" id="IPR002104">
    <property type="entry name" value="Integrase_catalytic"/>
</dbReference>
<feature type="domain" description="Tyr recombinase" evidence="2">
    <location>
        <begin position="107"/>
        <end position="269"/>
    </location>
</feature>
<name>A0A917Q372_9BACI</name>
<dbReference type="InterPro" id="IPR050090">
    <property type="entry name" value="Tyrosine_recombinase_XerCD"/>
</dbReference>
<dbReference type="RefSeq" id="WP_188634410.1">
    <property type="nucleotide sequence ID" value="NZ_BMNQ01000112.1"/>
</dbReference>
<reference evidence="3" key="2">
    <citation type="submission" date="2020-09" db="EMBL/GenBank/DDBJ databases">
        <authorList>
            <person name="Sun Q."/>
            <person name="Ohkuma M."/>
        </authorList>
    </citation>
    <scope>NUCLEOTIDE SEQUENCE</scope>
    <source>
        <strain evidence="3">JCM 12580</strain>
    </source>
</reference>
<organism evidence="3 4">
    <name type="scientific">Lentibacillus kapialis</name>
    <dbReference type="NCBI Taxonomy" id="340214"/>
    <lineage>
        <taxon>Bacteria</taxon>
        <taxon>Bacillati</taxon>
        <taxon>Bacillota</taxon>
        <taxon>Bacilli</taxon>
        <taxon>Bacillales</taxon>
        <taxon>Bacillaceae</taxon>
        <taxon>Lentibacillus</taxon>
    </lineage>
</organism>
<evidence type="ECO:0000313" key="4">
    <source>
        <dbReference type="Proteomes" id="UP000658382"/>
    </source>
</evidence>
<reference evidence="3" key="1">
    <citation type="journal article" date="2014" name="Int. J. Syst. Evol. Microbiol.">
        <title>Complete genome sequence of Corynebacterium casei LMG S-19264T (=DSM 44701T), isolated from a smear-ripened cheese.</title>
        <authorList>
            <consortium name="US DOE Joint Genome Institute (JGI-PGF)"/>
            <person name="Walter F."/>
            <person name="Albersmeier A."/>
            <person name="Kalinowski J."/>
            <person name="Ruckert C."/>
        </authorList>
    </citation>
    <scope>NUCLEOTIDE SEQUENCE</scope>
    <source>
        <strain evidence="3">JCM 12580</strain>
    </source>
</reference>
<accession>A0A917Q372</accession>
<dbReference type="Pfam" id="PF00589">
    <property type="entry name" value="Phage_integrase"/>
    <property type="match status" value="1"/>
</dbReference>
<sequence length="269" mass="31538">MTSYFYSSPFQDFIKGVVRQKRALGYKYNSSERILYRFDQFCIRQGCTKPILSKELMDVWSQKRPHEAQATLKNRVHIVRQLAIYMSSLGMKAYVQPKNTLPKGPRYVPYIFSNDELAAFFKRTDSCHYCSVVPIRHWVMPLLFRMLYGCGLRISEALHLKVQDVELQSGILTIKDTKFNKDRLIPLSSELIDRCRAYMKQVHLFSDGSCYFFPSPSGHPMTQGNVYKNFRKFLWQARISHGGWGKGPRLHDFRHTFAVYKCYSKNVQK</sequence>
<dbReference type="PANTHER" id="PTHR30349">
    <property type="entry name" value="PHAGE INTEGRASE-RELATED"/>
    <property type="match status" value="1"/>
</dbReference>
<dbReference type="SUPFAM" id="SSF56349">
    <property type="entry name" value="DNA breaking-rejoining enzymes"/>
    <property type="match status" value="1"/>
</dbReference>
<dbReference type="PANTHER" id="PTHR30349:SF64">
    <property type="entry name" value="PROPHAGE INTEGRASE INTD-RELATED"/>
    <property type="match status" value="1"/>
</dbReference>
<evidence type="ECO:0000259" key="2">
    <source>
        <dbReference type="PROSITE" id="PS51898"/>
    </source>
</evidence>
<evidence type="ECO:0000313" key="3">
    <source>
        <dbReference type="EMBL" id="GGK09543.1"/>
    </source>
</evidence>
<dbReference type="GO" id="GO:0015074">
    <property type="term" value="P:DNA integration"/>
    <property type="evidence" value="ECO:0007669"/>
    <property type="project" value="InterPro"/>
</dbReference>
<dbReference type="GO" id="GO:0003677">
    <property type="term" value="F:DNA binding"/>
    <property type="evidence" value="ECO:0007669"/>
    <property type="project" value="InterPro"/>
</dbReference>
<proteinExistence type="predicted"/>
<keyword evidence="4" id="KW-1185">Reference proteome</keyword>
<dbReference type="Gene3D" id="1.10.443.10">
    <property type="entry name" value="Intergrase catalytic core"/>
    <property type="match status" value="1"/>
</dbReference>
<protein>
    <submittedName>
        <fullName evidence="3">Integrase/recombinase y4rB</fullName>
    </submittedName>
</protein>
<dbReference type="Proteomes" id="UP000658382">
    <property type="component" value="Unassembled WGS sequence"/>
</dbReference>
<comment type="caution">
    <text evidence="3">The sequence shown here is derived from an EMBL/GenBank/DDBJ whole genome shotgun (WGS) entry which is preliminary data.</text>
</comment>
<dbReference type="InterPro" id="IPR011010">
    <property type="entry name" value="DNA_brk_join_enz"/>
</dbReference>
<gene>
    <name evidence="3" type="ORF">GCM10007063_35020</name>
</gene>
<keyword evidence="1" id="KW-0233">DNA recombination</keyword>
<dbReference type="GO" id="GO:0006310">
    <property type="term" value="P:DNA recombination"/>
    <property type="evidence" value="ECO:0007669"/>
    <property type="project" value="UniProtKB-KW"/>
</dbReference>